<dbReference type="Gene3D" id="3.80.10.10">
    <property type="entry name" value="Ribonuclease Inhibitor"/>
    <property type="match status" value="1"/>
</dbReference>
<dbReference type="EMBL" id="DS547094">
    <property type="protein sequence ID" value="EDR12775.1"/>
    <property type="molecule type" value="Genomic_DNA"/>
</dbReference>
<dbReference type="HOGENOM" id="CLU_024649_1_0_1"/>
<name>B0CXS7_LACBS</name>
<protein>
    <submittedName>
        <fullName evidence="1">Predicted protein</fullName>
    </submittedName>
</protein>
<dbReference type="Proteomes" id="UP000001194">
    <property type="component" value="Unassembled WGS sequence"/>
</dbReference>
<dbReference type="AlphaFoldDB" id="B0CXS7"/>
<dbReference type="InParanoid" id="B0CXS7"/>
<evidence type="ECO:0000313" key="2">
    <source>
        <dbReference type="Proteomes" id="UP000001194"/>
    </source>
</evidence>
<evidence type="ECO:0000313" key="1">
    <source>
        <dbReference type="EMBL" id="EDR12775.1"/>
    </source>
</evidence>
<dbReference type="InterPro" id="IPR032675">
    <property type="entry name" value="LRR_dom_sf"/>
</dbReference>
<reference evidence="1 2" key="1">
    <citation type="journal article" date="2008" name="Nature">
        <title>The genome of Laccaria bicolor provides insights into mycorrhizal symbiosis.</title>
        <authorList>
            <person name="Martin F."/>
            <person name="Aerts A."/>
            <person name="Ahren D."/>
            <person name="Brun A."/>
            <person name="Danchin E.G.J."/>
            <person name="Duchaussoy F."/>
            <person name="Gibon J."/>
            <person name="Kohler A."/>
            <person name="Lindquist E."/>
            <person name="Pereda V."/>
            <person name="Salamov A."/>
            <person name="Shapiro H.J."/>
            <person name="Wuyts J."/>
            <person name="Blaudez D."/>
            <person name="Buee M."/>
            <person name="Brokstein P."/>
            <person name="Canbaeck B."/>
            <person name="Cohen D."/>
            <person name="Courty P.E."/>
            <person name="Coutinho P.M."/>
            <person name="Delaruelle C."/>
            <person name="Detter J.C."/>
            <person name="Deveau A."/>
            <person name="DiFazio S."/>
            <person name="Duplessis S."/>
            <person name="Fraissinet-Tachet L."/>
            <person name="Lucic E."/>
            <person name="Frey-Klett P."/>
            <person name="Fourrey C."/>
            <person name="Feussner I."/>
            <person name="Gay G."/>
            <person name="Grimwood J."/>
            <person name="Hoegger P.J."/>
            <person name="Jain P."/>
            <person name="Kilaru S."/>
            <person name="Labbe J."/>
            <person name="Lin Y.C."/>
            <person name="Legue V."/>
            <person name="Le Tacon F."/>
            <person name="Marmeisse R."/>
            <person name="Melayah D."/>
            <person name="Montanini B."/>
            <person name="Muratet M."/>
            <person name="Nehls U."/>
            <person name="Niculita-Hirzel H."/>
            <person name="Oudot-Le Secq M.P."/>
            <person name="Peter M."/>
            <person name="Quesneville H."/>
            <person name="Rajashekar B."/>
            <person name="Reich M."/>
            <person name="Rouhier N."/>
            <person name="Schmutz J."/>
            <person name="Yin T."/>
            <person name="Chalot M."/>
            <person name="Henrissat B."/>
            <person name="Kuees U."/>
            <person name="Lucas S."/>
            <person name="Van de Peer Y."/>
            <person name="Podila G.K."/>
            <person name="Polle A."/>
            <person name="Pukkila P.J."/>
            <person name="Richardson P.M."/>
            <person name="Rouze P."/>
            <person name="Sanders I.R."/>
            <person name="Stajich J.E."/>
            <person name="Tunlid A."/>
            <person name="Tuskan G."/>
            <person name="Grigoriev I.V."/>
        </authorList>
    </citation>
    <scope>NUCLEOTIDE SEQUENCE [LARGE SCALE GENOMIC DNA]</scope>
    <source>
        <strain evidence="2">S238N-H82 / ATCC MYA-4686</strain>
    </source>
</reference>
<dbReference type="GeneID" id="6072841"/>
<gene>
    <name evidence="1" type="ORF">LACBIDRAFT_292802</name>
</gene>
<dbReference type="RefSeq" id="XP_001877039.1">
    <property type="nucleotide sequence ID" value="XM_001877004.1"/>
</dbReference>
<dbReference type="SUPFAM" id="SSF52047">
    <property type="entry name" value="RNI-like"/>
    <property type="match status" value="1"/>
</dbReference>
<accession>B0CXS7</accession>
<dbReference type="KEGG" id="lbc:LACBIDRAFT_292802"/>
<keyword evidence="2" id="KW-1185">Reference proteome</keyword>
<organism evidence="2">
    <name type="scientific">Laccaria bicolor (strain S238N-H82 / ATCC MYA-4686)</name>
    <name type="common">Bicoloured deceiver</name>
    <name type="synonym">Laccaria laccata var. bicolor</name>
    <dbReference type="NCBI Taxonomy" id="486041"/>
    <lineage>
        <taxon>Eukaryota</taxon>
        <taxon>Fungi</taxon>
        <taxon>Dikarya</taxon>
        <taxon>Basidiomycota</taxon>
        <taxon>Agaricomycotina</taxon>
        <taxon>Agaricomycetes</taxon>
        <taxon>Agaricomycetidae</taxon>
        <taxon>Agaricales</taxon>
        <taxon>Agaricineae</taxon>
        <taxon>Hydnangiaceae</taxon>
        <taxon>Laccaria</taxon>
    </lineage>
</organism>
<proteinExistence type="predicted"/>
<sequence>MFTFKLLPKVAPGSRSDQEEPLLPAELLAEIAKFLFQPSDLVNFCLAFLQSRIAYTAALPVLWTSLSFNGGKCQMSLESLLHRPERTMGVKKLFLRPGYLREPTPETLAQESLISNNLDALLPNFHSLQTFVWDGLEAPDEKVWKALLESCKQIRHINTTITEHQLSEDSALFSFSDLVAFSLATKYKWRGHQGFRDVVAENFPAAMWDMLIDRCPHLQELALGGPGTSLTTRLFNARRLCKGRWPQLQSVSLGHVLLYDRELPAFDQDEDINSFKNFIRYHRKTLKRLQLPYSTKIPQLTSENLELESFSGNIPYLIDLLPLDSLRELILCSEEHAAWYIPYLRRVLLRFPALTTLVIWINLSSRIEDPTVEQDTDHIRIFYSILQTCPNLHHFKVLCSTKTKRGFQMKDFHKALKDGPNLRTLEVYKVYTLGEEDMVQSAANIVRQLPSLEQIILRYTTDPWSFYERMVLRQTGIYQTVYGKKSKEPVRLSAREEGAGLFKRFSRKYEHNLVPLRTRMFSGFNNDDD</sequence>
<dbReference type="OrthoDB" id="3162794at2759"/>